<feature type="domain" description="Ribosome maturation factor RimP C-terminal" evidence="5">
    <location>
        <begin position="89"/>
        <end position="149"/>
    </location>
</feature>
<dbReference type="InterPro" id="IPR035956">
    <property type="entry name" value="RimP_N_sf"/>
</dbReference>
<dbReference type="GO" id="GO:0005829">
    <property type="term" value="C:cytosol"/>
    <property type="evidence" value="ECO:0007669"/>
    <property type="project" value="TreeGrafter"/>
</dbReference>
<keyword evidence="1 3" id="KW-0963">Cytoplasm</keyword>
<evidence type="ECO:0000256" key="1">
    <source>
        <dbReference type="ARBA" id="ARBA00022490"/>
    </source>
</evidence>
<accession>J5K6S9</accession>
<evidence type="ECO:0000259" key="4">
    <source>
        <dbReference type="Pfam" id="PF02576"/>
    </source>
</evidence>
<reference evidence="6 7" key="1">
    <citation type="journal article" date="2012" name="ISME J.">
        <title>Genomic insights to SAR86, an abundant and uncultivated marine bacterial lineage.</title>
        <authorList>
            <person name="Dupont C.L."/>
            <person name="Rusch D.B."/>
            <person name="Yooseph S."/>
            <person name="Lombardo M.J."/>
            <person name="Richter R.A."/>
            <person name="Valas R."/>
            <person name="Novotny M."/>
            <person name="Yee-Greenbaum J."/>
            <person name="Selengut J.D."/>
            <person name="Haft D.H."/>
            <person name="Halpern A.L."/>
            <person name="Lasken R.S."/>
            <person name="Nealson K."/>
            <person name="Friedman R."/>
            <person name="Venter J.C."/>
        </authorList>
    </citation>
    <scope>NUCLEOTIDE SEQUENCE [LARGE SCALE GENOMIC DNA]</scope>
</reference>
<evidence type="ECO:0000259" key="5">
    <source>
        <dbReference type="Pfam" id="PF17384"/>
    </source>
</evidence>
<dbReference type="HOGENOM" id="CLU_070525_1_1_6"/>
<dbReference type="Gene3D" id="2.30.30.180">
    <property type="entry name" value="Ribosome maturation factor RimP, C-terminal domain"/>
    <property type="match status" value="1"/>
</dbReference>
<dbReference type="PANTHER" id="PTHR33867:SF1">
    <property type="entry name" value="RIBOSOME MATURATION FACTOR RIMP"/>
    <property type="match status" value="1"/>
</dbReference>
<dbReference type="Proteomes" id="UP000010305">
    <property type="component" value="Unassembled WGS sequence"/>
</dbReference>
<dbReference type="InterPro" id="IPR028998">
    <property type="entry name" value="RimP_C"/>
</dbReference>
<evidence type="ECO:0000313" key="6">
    <source>
        <dbReference type="EMBL" id="EJP71638.1"/>
    </source>
</evidence>
<protein>
    <recommendedName>
        <fullName evidence="3">Ribosome maturation factor RimP</fullName>
    </recommendedName>
</protein>
<dbReference type="GO" id="GO:0006412">
    <property type="term" value="P:translation"/>
    <property type="evidence" value="ECO:0007669"/>
    <property type="project" value="TreeGrafter"/>
</dbReference>
<comment type="function">
    <text evidence="3">Required for maturation of 30S ribosomal subunits.</text>
</comment>
<dbReference type="AlphaFoldDB" id="J5K6S9"/>
<evidence type="ECO:0000256" key="3">
    <source>
        <dbReference type="HAMAP-Rule" id="MF_01077"/>
    </source>
</evidence>
<evidence type="ECO:0000313" key="7">
    <source>
        <dbReference type="Proteomes" id="UP000010305"/>
    </source>
</evidence>
<dbReference type="HAMAP" id="MF_01077">
    <property type="entry name" value="RimP"/>
    <property type="match status" value="1"/>
</dbReference>
<dbReference type="InterPro" id="IPR003728">
    <property type="entry name" value="Ribosome_maturation_RimP"/>
</dbReference>
<dbReference type="Pfam" id="PF02576">
    <property type="entry name" value="RimP_N"/>
    <property type="match status" value="1"/>
</dbReference>
<dbReference type="Gene3D" id="3.30.300.70">
    <property type="entry name" value="RimP-like superfamily, N-terminal"/>
    <property type="match status" value="1"/>
</dbReference>
<comment type="similarity">
    <text evidence="3">Belongs to the RimP family.</text>
</comment>
<evidence type="ECO:0000256" key="2">
    <source>
        <dbReference type="ARBA" id="ARBA00022517"/>
    </source>
</evidence>
<dbReference type="CDD" id="cd01734">
    <property type="entry name" value="YlxS_C"/>
    <property type="match status" value="1"/>
</dbReference>
<feature type="domain" description="Ribosome maturation factor RimP N-terminal" evidence="4">
    <location>
        <begin position="9"/>
        <end position="81"/>
    </location>
</feature>
<keyword evidence="2 3" id="KW-0690">Ribosome biogenesis</keyword>
<dbReference type="PANTHER" id="PTHR33867">
    <property type="entry name" value="RIBOSOME MATURATION FACTOR RIMP"/>
    <property type="match status" value="1"/>
</dbReference>
<dbReference type="InterPro" id="IPR028989">
    <property type="entry name" value="RimP_N"/>
</dbReference>
<proteinExistence type="inferred from homology"/>
<organism evidence="6 7">
    <name type="scientific">SAR86 cluster bacterium SAR86A</name>
    <dbReference type="NCBI Taxonomy" id="1123866"/>
    <lineage>
        <taxon>Bacteria</taxon>
        <taxon>Pseudomonadati</taxon>
        <taxon>Pseudomonadota</taxon>
        <taxon>Gammaproteobacteria</taxon>
        <taxon>SAR86 cluster</taxon>
    </lineage>
</organism>
<name>J5K6S9_9GAMM</name>
<dbReference type="EMBL" id="JH611156">
    <property type="protein sequence ID" value="EJP71638.1"/>
    <property type="molecule type" value="Genomic_DNA"/>
</dbReference>
<dbReference type="SUPFAM" id="SSF75420">
    <property type="entry name" value="YhbC-like, N-terminal domain"/>
    <property type="match status" value="1"/>
</dbReference>
<dbReference type="STRING" id="1123866.NT01SARS_0111"/>
<gene>
    <name evidence="3" type="primary">rimP</name>
    <name evidence="6" type="ORF">NT01SARS_0111</name>
</gene>
<dbReference type="GO" id="GO:0000028">
    <property type="term" value="P:ribosomal small subunit assembly"/>
    <property type="evidence" value="ECO:0007669"/>
    <property type="project" value="TreeGrafter"/>
</dbReference>
<dbReference type="Pfam" id="PF17384">
    <property type="entry name" value="DUF150_C"/>
    <property type="match status" value="1"/>
</dbReference>
<comment type="subcellular location">
    <subcellularLocation>
        <location evidence="3">Cytoplasm</location>
    </subcellularLocation>
</comment>
<dbReference type="InterPro" id="IPR036847">
    <property type="entry name" value="RimP_C_sf"/>
</dbReference>
<sequence length="160" mass="18807">MYKEEIEKIIVPVITRNDCYLWGTEILRGKKRTTLRIYIDSKKGVDINDCENISKDLNYEPNLDLNLGDNYVLEVSTPGIDRKFFDINQLKDYIGEELSLKSKEIHEGKRNFTGILTQCNAEIISIKVKEKVLEFNFNDIDFCRLKPNFNELMKERDYAK</sequence>
<dbReference type="SUPFAM" id="SSF74942">
    <property type="entry name" value="YhbC-like, C-terminal domain"/>
    <property type="match status" value="1"/>
</dbReference>